<reference evidence="2" key="1">
    <citation type="journal article" date="2022" name="bioRxiv">
        <title>Sequencing and chromosome-scale assembly of the giantPleurodeles waltlgenome.</title>
        <authorList>
            <person name="Brown T."/>
            <person name="Elewa A."/>
            <person name="Iarovenko S."/>
            <person name="Subramanian E."/>
            <person name="Araus A.J."/>
            <person name="Petzold A."/>
            <person name="Susuki M."/>
            <person name="Suzuki K.-i.T."/>
            <person name="Hayashi T."/>
            <person name="Toyoda A."/>
            <person name="Oliveira C."/>
            <person name="Osipova E."/>
            <person name="Leigh N.D."/>
            <person name="Simon A."/>
            <person name="Yun M.H."/>
        </authorList>
    </citation>
    <scope>NUCLEOTIDE SEQUENCE</scope>
    <source>
        <strain evidence="2">20211129_DDA</strain>
        <tissue evidence="2">Liver</tissue>
    </source>
</reference>
<evidence type="ECO:0000313" key="3">
    <source>
        <dbReference type="Proteomes" id="UP001066276"/>
    </source>
</evidence>
<evidence type="ECO:0000256" key="1">
    <source>
        <dbReference type="SAM" id="MobiDB-lite"/>
    </source>
</evidence>
<dbReference type="EMBL" id="JANPWB010000011">
    <property type="protein sequence ID" value="KAJ1131772.1"/>
    <property type="molecule type" value="Genomic_DNA"/>
</dbReference>
<feature type="region of interest" description="Disordered" evidence="1">
    <location>
        <begin position="1"/>
        <end position="32"/>
    </location>
</feature>
<name>A0AAV7PTZ7_PLEWA</name>
<organism evidence="2 3">
    <name type="scientific">Pleurodeles waltl</name>
    <name type="common">Iberian ribbed newt</name>
    <dbReference type="NCBI Taxonomy" id="8319"/>
    <lineage>
        <taxon>Eukaryota</taxon>
        <taxon>Metazoa</taxon>
        <taxon>Chordata</taxon>
        <taxon>Craniata</taxon>
        <taxon>Vertebrata</taxon>
        <taxon>Euteleostomi</taxon>
        <taxon>Amphibia</taxon>
        <taxon>Batrachia</taxon>
        <taxon>Caudata</taxon>
        <taxon>Salamandroidea</taxon>
        <taxon>Salamandridae</taxon>
        <taxon>Pleurodelinae</taxon>
        <taxon>Pleurodeles</taxon>
    </lineage>
</organism>
<gene>
    <name evidence="2" type="ORF">NDU88_010105</name>
</gene>
<dbReference type="AlphaFoldDB" id="A0AAV7PTZ7"/>
<proteinExistence type="predicted"/>
<dbReference type="Proteomes" id="UP001066276">
    <property type="component" value="Chromosome 7"/>
</dbReference>
<sequence>MERERVLTEVELRVGSPASSSMESVEQQDKTPLGLDEEQLRAALGGGPKVTPQTAEDVLYNVRRLGTFMAYAAVTRQAAVYWNTMPREPDTSILLQTLLTHGGERKAITNIYKALHMEARCPLTLLRTYWEDALRVELTVAQWEQALMVPKITCPECSFFCYCAPNAHPANCSLVMP</sequence>
<comment type="caution">
    <text evidence="2">The sequence shown here is derived from an EMBL/GenBank/DDBJ whole genome shotgun (WGS) entry which is preliminary data.</text>
</comment>
<keyword evidence="3" id="KW-1185">Reference proteome</keyword>
<accession>A0AAV7PTZ7</accession>
<evidence type="ECO:0000313" key="2">
    <source>
        <dbReference type="EMBL" id="KAJ1131772.1"/>
    </source>
</evidence>
<protein>
    <submittedName>
        <fullName evidence="2">Uncharacterized protein</fullName>
    </submittedName>
</protein>
<feature type="compositionally biased region" description="Basic and acidic residues" evidence="1">
    <location>
        <begin position="1"/>
        <end position="12"/>
    </location>
</feature>